<comment type="caution">
    <text evidence="2">The sequence shown here is derived from an EMBL/GenBank/DDBJ whole genome shotgun (WGS) entry which is preliminary data.</text>
</comment>
<dbReference type="EMBL" id="JBHUOX010000005">
    <property type="protein sequence ID" value="MFD3000406.1"/>
    <property type="molecule type" value="Genomic_DNA"/>
</dbReference>
<name>A0ABW6BS96_9BACT</name>
<dbReference type="Proteomes" id="UP001597641">
    <property type="component" value="Unassembled WGS sequence"/>
</dbReference>
<organism evidence="2 3">
    <name type="scientific">Pontibacter toksunensis</name>
    <dbReference type="NCBI Taxonomy" id="1332631"/>
    <lineage>
        <taxon>Bacteria</taxon>
        <taxon>Pseudomonadati</taxon>
        <taxon>Bacteroidota</taxon>
        <taxon>Cytophagia</taxon>
        <taxon>Cytophagales</taxon>
        <taxon>Hymenobacteraceae</taxon>
        <taxon>Pontibacter</taxon>
    </lineage>
</organism>
<proteinExistence type="predicted"/>
<evidence type="ECO:0000313" key="2">
    <source>
        <dbReference type="EMBL" id="MFD3000406.1"/>
    </source>
</evidence>
<reference evidence="3" key="1">
    <citation type="journal article" date="2019" name="Int. J. Syst. Evol. Microbiol.">
        <title>The Global Catalogue of Microorganisms (GCM) 10K type strain sequencing project: providing services to taxonomists for standard genome sequencing and annotation.</title>
        <authorList>
            <consortium name="The Broad Institute Genomics Platform"/>
            <consortium name="The Broad Institute Genome Sequencing Center for Infectious Disease"/>
            <person name="Wu L."/>
            <person name="Ma J."/>
        </authorList>
    </citation>
    <scope>NUCLEOTIDE SEQUENCE [LARGE SCALE GENOMIC DNA]</scope>
    <source>
        <strain evidence="3">KCTC 23984</strain>
    </source>
</reference>
<sequence>MKTTTSGLGARAKGHVGGRPKKMNQNKRKLDVRFCEEKQHLIDAVWRMIGIS</sequence>
<accession>A0ABW6BS96</accession>
<feature type="compositionally biased region" description="Basic residues" evidence="1">
    <location>
        <begin position="12"/>
        <end position="25"/>
    </location>
</feature>
<gene>
    <name evidence="2" type="ORF">ACFS7Z_08555</name>
</gene>
<protein>
    <submittedName>
        <fullName evidence="2">Uncharacterized protein</fullName>
    </submittedName>
</protein>
<keyword evidence="3" id="KW-1185">Reference proteome</keyword>
<evidence type="ECO:0000313" key="3">
    <source>
        <dbReference type="Proteomes" id="UP001597641"/>
    </source>
</evidence>
<feature type="region of interest" description="Disordered" evidence="1">
    <location>
        <begin position="1"/>
        <end position="25"/>
    </location>
</feature>
<dbReference type="RefSeq" id="WP_377483384.1">
    <property type="nucleotide sequence ID" value="NZ_JBHUOX010000005.1"/>
</dbReference>
<evidence type="ECO:0000256" key="1">
    <source>
        <dbReference type="SAM" id="MobiDB-lite"/>
    </source>
</evidence>